<dbReference type="Pfam" id="PF01590">
    <property type="entry name" value="GAF"/>
    <property type="match status" value="1"/>
</dbReference>
<dbReference type="InterPro" id="IPR029016">
    <property type="entry name" value="GAF-like_dom_sf"/>
</dbReference>
<evidence type="ECO:0000313" key="1">
    <source>
        <dbReference type="EMBL" id="PNG95318.1"/>
    </source>
</evidence>
<protein>
    <submittedName>
        <fullName evidence="1">Uncharacterized protein</fullName>
    </submittedName>
</protein>
<proteinExistence type="predicted"/>
<name>A0A2J7Z4Z7_STRMQ</name>
<gene>
    <name evidence="1" type="ORF">SMF913_11343</name>
</gene>
<dbReference type="EMBL" id="LJIW01000001">
    <property type="protein sequence ID" value="PNG95318.1"/>
    <property type="molecule type" value="Genomic_DNA"/>
</dbReference>
<dbReference type="InterPro" id="IPR003018">
    <property type="entry name" value="GAF"/>
</dbReference>
<dbReference type="RefSeq" id="WP_069873799.1">
    <property type="nucleotide sequence ID" value="NZ_CP023992.1"/>
</dbReference>
<accession>A0A2J7Z4Z7</accession>
<evidence type="ECO:0000313" key="2">
    <source>
        <dbReference type="Proteomes" id="UP000236520"/>
    </source>
</evidence>
<dbReference type="Gene3D" id="3.30.450.40">
    <property type="match status" value="1"/>
</dbReference>
<organism evidence="1 2">
    <name type="scientific">Streptomyces malaysiensis</name>
    <dbReference type="NCBI Taxonomy" id="92644"/>
    <lineage>
        <taxon>Bacteria</taxon>
        <taxon>Bacillati</taxon>
        <taxon>Actinomycetota</taxon>
        <taxon>Actinomycetes</taxon>
        <taxon>Kitasatosporales</taxon>
        <taxon>Streptomycetaceae</taxon>
        <taxon>Streptomyces</taxon>
        <taxon>Streptomyces violaceusniger group</taxon>
    </lineage>
</organism>
<dbReference type="Proteomes" id="UP000236520">
    <property type="component" value="Unassembled WGS sequence"/>
</dbReference>
<sequence>MHTQHPRDAGPLAALSPAESARLMAVIREATLSRGRLPLPTRPVIGASWDRMLRLGLDPDHGRAPRPLGLDELELRRRQTRLAEVLPTLRNGLLETAEAAGHIMIIADAEGRILWIDGHRGVRRQADGIALVEGSHWAEDIAGTSGIGTALAVKSPVRVHSAEHFVSAFHTWSCAAAPVHDARDGRLLGIVDVSGPAGTAHPTVLSLVTATARWAEGELRLAHSRELEGLRAIAAPLLARIHGKAVVVDQHGWIAGVTGVTPRERRLLLPKAPYDGPVWLPALGACAVEPLPGGHLLRVLDGETAEGGGPAGWGDLLLDVRHPHRWALTFSGPSGTWTHQLSARQAEVLLVLAAHPEGRTAAQLAQDLFGDPTRTVTVRAAMSRLRGRVGAVLAHRPYRIADSVRIDVAAPDRPADLLPFSSAPAVSHLRGRHPF</sequence>
<keyword evidence="2" id="KW-1185">Reference proteome</keyword>
<dbReference type="AlphaFoldDB" id="A0A2J7Z4Z7"/>
<reference evidence="1 2" key="1">
    <citation type="submission" date="2015-09" db="EMBL/GenBank/DDBJ databases">
        <title>Genome sequence, genome mining and natural product profiling of a biocontrol bacterium Streptomyces malaysiensis F913.</title>
        <authorList>
            <person name="Xu Y."/>
            <person name="Wei J."/>
            <person name="Xie J."/>
            <person name="Li T."/>
            <person name="Zhou Z."/>
        </authorList>
    </citation>
    <scope>NUCLEOTIDE SEQUENCE [LARGE SCALE GENOMIC DNA]</scope>
    <source>
        <strain evidence="1 2">F913</strain>
    </source>
</reference>
<comment type="caution">
    <text evidence="1">The sequence shown here is derived from an EMBL/GenBank/DDBJ whole genome shotgun (WGS) entry which is preliminary data.</text>
</comment>